<dbReference type="OrthoDB" id="6962387at2"/>
<gene>
    <name evidence="1" type="ORF">AM231_11150</name>
</gene>
<keyword evidence="2" id="KW-1185">Reference proteome</keyword>
<protein>
    <submittedName>
        <fullName evidence="1">Uncharacterized protein</fullName>
    </submittedName>
</protein>
<comment type="caution">
    <text evidence="1">The sequence shown here is derived from an EMBL/GenBank/DDBJ whole genome shotgun (WGS) entry which is preliminary data.</text>
</comment>
<dbReference type="EMBL" id="LIUT01000001">
    <property type="protein sequence ID" value="KOR89631.1"/>
    <property type="molecule type" value="Genomic_DNA"/>
</dbReference>
<proteinExistence type="predicted"/>
<organism evidence="1 2">
    <name type="scientific">Paenibacillus solani</name>
    <dbReference type="NCBI Taxonomy" id="1705565"/>
    <lineage>
        <taxon>Bacteria</taxon>
        <taxon>Bacillati</taxon>
        <taxon>Bacillota</taxon>
        <taxon>Bacilli</taxon>
        <taxon>Bacillales</taxon>
        <taxon>Paenibacillaceae</taxon>
        <taxon>Paenibacillus</taxon>
    </lineage>
</organism>
<dbReference type="Proteomes" id="UP000036932">
    <property type="component" value="Unassembled WGS sequence"/>
</dbReference>
<reference evidence="2" key="1">
    <citation type="submission" date="2015-08" db="EMBL/GenBank/DDBJ databases">
        <title>Genome sequencing project for genomic taxonomy and phylogenomics of Bacillus-like bacteria.</title>
        <authorList>
            <person name="Liu B."/>
            <person name="Wang J."/>
            <person name="Zhu Y."/>
            <person name="Liu G."/>
            <person name="Chen Q."/>
            <person name="Chen Z."/>
            <person name="Lan J."/>
            <person name="Che J."/>
            <person name="Ge C."/>
            <person name="Shi H."/>
            <person name="Pan Z."/>
            <person name="Liu X."/>
        </authorList>
    </citation>
    <scope>NUCLEOTIDE SEQUENCE [LARGE SCALE GENOMIC DNA]</scope>
    <source>
        <strain evidence="2">FJAT-22460</strain>
    </source>
</reference>
<dbReference type="AlphaFoldDB" id="A0A0M1P566"/>
<accession>A0A0M1P566</accession>
<sequence length="316" mass="37323">MKFEKAYCEEINRCIDPYEARDLYFSNDSNYYMRKLTFLCPSEHCRVPLLQVAIYRKEKTKAKIHFRTKSLTNHIFSPKKCDYYYDVDQDFTNEVNAKKSNHKKKSVLPSEFLLIKPTQLMKSLRSVENTMNTNNNTINKVTRSKSIGSTTKGVSNVKTHYFEHIIDCYENNDPNTLKTQTLTINGKEKSYYSFFKKCEYFSDEEGLIYWGEVTKLKKYGKNYRIRFKKKAWINEKGLEITIYLNSDLIQSYNKKNQLLEVLEKLTTFNGEIRCYFVGVYPNIKKISDKGNDFEAVSVKIENLDHLVFRFDSVVEE</sequence>
<name>A0A0M1P566_9BACL</name>
<dbReference type="RefSeq" id="WP_054402667.1">
    <property type="nucleotide sequence ID" value="NZ_LIUT01000001.1"/>
</dbReference>
<dbReference type="PATRIC" id="fig|1705565.3.peg.4230"/>
<evidence type="ECO:0000313" key="1">
    <source>
        <dbReference type="EMBL" id="KOR89631.1"/>
    </source>
</evidence>
<evidence type="ECO:0000313" key="2">
    <source>
        <dbReference type="Proteomes" id="UP000036932"/>
    </source>
</evidence>